<feature type="domain" description="RapZ C-terminal" evidence="2">
    <location>
        <begin position="380"/>
        <end position="504"/>
    </location>
</feature>
<evidence type="ECO:0000259" key="1">
    <source>
        <dbReference type="Pfam" id="PF01636"/>
    </source>
</evidence>
<gene>
    <name evidence="3" type="ORF">ETF27_02300</name>
</gene>
<accession>A0A5C8GLF4</accession>
<comment type="caution">
    <text evidence="3">The sequence shown here is derived from an EMBL/GenBank/DDBJ whole genome shotgun (WGS) entry which is preliminary data.</text>
</comment>
<dbReference type="PANTHER" id="PTHR30448">
    <property type="entry name" value="RNASE ADAPTER PROTEIN RAPZ"/>
    <property type="match status" value="1"/>
</dbReference>
<dbReference type="PANTHER" id="PTHR30448:SF0">
    <property type="entry name" value="RNASE ADAPTER PROTEIN RAPZ"/>
    <property type="match status" value="1"/>
</dbReference>
<reference evidence="4" key="1">
    <citation type="submission" date="2019-05" db="EMBL/GenBank/DDBJ databases">
        <title>Prevotella brunnea sp. nov., isolated from a wound of a patient.</title>
        <authorList>
            <person name="Buhl M."/>
        </authorList>
    </citation>
    <scope>NUCLEOTIDE SEQUENCE [LARGE SCALE GENOMIC DNA]</scope>
    <source>
        <strain evidence="4">A2672</strain>
    </source>
</reference>
<dbReference type="InterPro" id="IPR053931">
    <property type="entry name" value="RapZ_C"/>
</dbReference>
<dbReference type="InterPro" id="IPR002575">
    <property type="entry name" value="Aminoglycoside_PTrfase"/>
</dbReference>
<dbReference type="AlphaFoldDB" id="A0A5C8GLF4"/>
<dbReference type="GO" id="GO:0005524">
    <property type="term" value="F:ATP binding"/>
    <property type="evidence" value="ECO:0007669"/>
    <property type="project" value="InterPro"/>
</dbReference>
<dbReference type="Pfam" id="PF01636">
    <property type="entry name" value="APH"/>
    <property type="match status" value="1"/>
</dbReference>
<dbReference type="Gene3D" id="3.30.200.20">
    <property type="entry name" value="Phosphorylase Kinase, domain 1"/>
    <property type="match status" value="1"/>
</dbReference>
<evidence type="ECO:0000259" key="2">
    <source>
        <dbReference type="Pfam" id="PF22740"/>
    </source>
</evidence>
<dbReference type="SUPFAM" id="SSF56112">
    <property type="entry name" value="Protein kinase-like (PK-like)"/>
    <property type="match status" value="1"/>
</dbReference>
<dbReference type="EMBL" id="SDIK01000016">
    <property type="protein sequence ID" value="TXJ62911.1"/>
    <property type="molecule type" value="Genomic_DNA"/>
</dbReference>
<keyword evidence="3" id="KW-0808">Transferase</keyword>
<evidence type="ECO:0000313" key="3">
    <source>
        <dbReference type="EMBL" id="TXJ62911.1"/>
    </source>
</evidence>
<proteinExistence type="predicted"/>
<sequence>MEKLLELYKNWAGANPKNIEKIPGAGSNREYYRFFNDVGDTVIGVIGTSRDENHAFIYLANHFTKRRLPVPRIIAISDDETRYLQSDLGNRSLFNAIAGGREAGGRYNLAEQNLLRKTIRQLPNIQLRGARELDFNQCYPQPEFNEEGVLFDLNYFKYCFLKATELDFHELKLQADFHIMAKDLTSEPMNSFLYRDFQARNIMLDAQNNPYFIDFQGGRKGPFYYDLASFLWQASAQYSFKLRRELVFEYYQSLKNYTEVPSKRHFVNRLSLFVLFRLLQVLGAYGFRGYFERKKHFLDSIPPAIQNIRDLLTLDESLFPYPYLMEILKQLTQLPRFARIEQPAANRTDGYKTAEKDIYQANPLDGPATFSKYDGKGPLIVRIYSFSFKKGIPEDTSGNGGGYVFDCRSTHNPGRYEPYKKINGLDDSVIRFLEDDGEILDFLKPIYKLADHHVERYIQRGFTDLMFCFGCTGGQHRSVYCAQHLGEHLNQKYGIEVHIVHREQDISQVLASTKKQ</sequence>
<evidence type="ECO:0000313" key="4">
    <source>
        <dbReference type="Proteomes" id="UP000321612"/>
    </source>
</evidence>
<feature type="domain" description="Aminoglycoside phosphotransferase" evidence="1">
    <location>
        <begin position="19"/>
        <end position="247"/>
    </location>
</feature>
<keyword evidence="4" id="KW-1185">Reference proteome</keyword>
<dbReference type="Gene3D" id="3.90.1200.10">
    <property type="match status" value="1"/>
</dbReference>
<dbReference type="OrthoDB" id="9784461at2"/>
<organism evidence="3 4">
    <name type="scientific">Prevotella brunnea</name>
    <dbReference type="NCBI Taxonomy" id="2508867"/>
    <lineage>
        <taxon>Bacteria</taxon>
        <taxon>Pseudomonadati</taxon>
        <taxon>Bacteroidota</taxon>
        <taxon>Bacteroidia</taxon>
        <taxon>Bacteroidales</taxon>
        <taxon>Prevotellaceae</taxon>
        <taxon>Prevotella</taxon>
    </lineage>
</organism>
<dbReference type="InterPro" id="IPR005337">
    <property type="entry name" value="RapZ-like"/>
</dbReference>
<dbReference type="GO" id="GO:0016740">
    <property type="term" value="F:transferase activity"/>
    <property type="evidence" value="ECO:0007669"/>
    <property type="project" value="UniProtKB-KW"/>
</dbReference>
<dbReference type="Pfam" id="PF22740">
    <property type="entry name" value="PapZ_C"/>
    <property type="match status" value="1"/>
</dbReference>
<name>A0A5C8GLF4_9BACT</name>
<dbReference type="InterPro" id="IPR011009">
    <property type="entry name" value="Kinase-like_dom_sf"/>
</dbReference>
<protein>
    <submittedName>
        <fullName evidence="3">Phosphotransferase</fullName>
    </submittedName>
</protein>
<dbReference type="Proteomes" id="UP000321612">
    <property type="component" value="Unassembled WGS sequence"/>
</dbReference>
<dbReference type="RefSeq" id="WP_130829498.1">
    <property type="nucleotide sequence ID" value="NZ_SDIK01000016.1"/>
</dbReference>